<feature type="domain" description="HotDog ACOT-type" evidence="5">
    <location>
        <begin position="303"/>
        <end position="415"/>
    </location>
</feature>
<evidence type="ECO:0000256" key="3">
    <source>
        <dbReference type="ARBA" id="ARBA00022801"/>
    </source>
</evidence>
<comment type="similarity">
    <text evidence="1">Belongs to the acyl coenzyme A hydrolase family.</text>
</comment>
<dbReference type="GO" id="GO:0006637">
    <property type="term" value="P:acyl-CoA metabolic process"/>
    <property type="evidence" value="ECO:0007669"/>
    <property type="project" value="TreeGrafter"/>
</dbReference>
<dbReference type="FunFam" id="3.10.129.10:FF:000012">
    <property type="entry name" value="Acyl-coenzyme A thioesterase 9, mitochondrial"/>
    <property type="match status" value="1"/>
</dbReference>
<dbReference type="PANTHER" id="PTHR12655:SF0">
    <property type="entry name" value="ACYL-COENZYME A THIOESTERASE 9, MITOCHONDRIAL"/>
    <property type="match status" value="1"/>
</dbReference>
<dbReference type="AlphaFoldDB" id="A0A1Y1NCU0"/>
<evidence type="ECO:0000259" key="5">
    <source>
        <dbReference type="PROSITE" id="PS51770"/>
    </source>
</evidence>
<feature type="domain" description="HotDog ACOT-type" evidence="5">
    <location>
        <begin position="103"/>
        <end position="225"/>
    </location>
</feature>
<accession>A0A1Y1NCU0</accession>
<dbReference type="InterPro" id="IPR033120">
    <property type="entry name" value="HOTDOG_ACOT"/>
</dbReference>
<dbReference type="EMBL" id="GEZM01007118">
    <property type="protein sequence ID" value="JAV95368.1"/>
    <property type="molecule type" value="Transcribed_RNA"/>
</dbReference>
<name>A0A1Y1NCU0_PHOPY</name>
<keyword evidence="4" id="KW-0809">Transit peptide</keyword>
<dbReference type="SUPFAM" id="SSF54637">
    <property type="entry name" value="Thioesterase/thiol ester dehydrase-isomerase"/>
    <property type="match status" value="2"/>
</dbReference>
<dbReference type="GO" id="GO:0005739">
    <property type="term" value="C:mitochondrion"/>
    <property type="evidence" value="ECO:0007669"/>
    <property type="project" value="TreeGrafter"/>
</dbReference>
<organism evidence="6">
    <name type="scientific">Photinus pyralis</name>
    <name type="common">Common eastern firefly</name>
    <name type="synonym">Lampyris pyralis</name>
    <dbReference type="NCBI Taxonomy" id="7054"/>
    <lineage>
        <taxon>Eukaryota</taxon>
        <taxon>Metazoa</taxon>
        <taxon>Ecdysozoa</taxon>
        <taxon>Arthropoda</taxon>
        <taxon>Hexapoda</taxon>
        <taxon>Insecta</taxon>
        <taxon>Pterygota</taxon>
        <taxon>Neoptera</taxon>
        <taxon>Endopterygota</taxon>
        <taxon>Coleoptera</taxon>
        <taxon>Polyphaga</taxon>
        <taxon>Elateriformia</taxon>
        <taxon>Elateroidea</taxon>
        <taxon>Lampyridae</taxon>
        <taxon>Lampyrinae</taxon>
        <taxon>Photinus</taxon>
    </lineage>
</organism>
<reference evidence="7 8" key="2">
    <citation type="journal article" date="2018" name="Elife">
        <title>Firefly genomes illuminate parallel origins of bioluminescence in beetles.</title>
        <authorList>
            <person name="Fallon T.R."/>
            <person name="Lower S.E."/>
            <person name="Chang C.H."/>
            <person name="Bessho-Uehara M."/>
            <person name="Martin G.J."/>
            <person name="Bewick A.J."/>
            <person name="Behringer M."/>
            <person name="Debat H.J."/>
            <person name="Wong I."/>
            <person name="Day J.C."/>
            <person name="Suvorov A."/>
            <person name="Silva C.J."/>
            <person name="Stanger-Hall K.F."/>
            <person name="Hall D.W."/>
            <person name="Schmitz R.J."/>
            <person name="Nelson D.R."/>
            <person name="Lewis S.M."/>
            <person name="Shigenobu S."/>
            <person name="Bybee S.M."/>
            <person name="Larracuente A.M."/>
            <person name="Oba Y."/>
            <person name="Weng J.K."/>
        </authorList>
    </citation>
    <scope>NUCLEOTIDE SEQUENCE [LARGE SCALE GENOMIC DNA]</scope>
    <source>
        <strain evidence="7">1611_PpyrPB1</strain>
        <tissue evidence="7">Whole body</tissue>
    </source>
</reference>
<dbReference type="Proteomes" id="UP000327044">
    <property type="component" value="Unassembled WGS sequence"/>
</dbReference>
<evidence type="ECO:0000313" key="6">
    <source>
        <dbReference type="EMBL" id="JAV95368.1"/>
    </source>
</evidence>
<keyword evidence="3" id="KW-0378">Hydrolase</keyword>
<evidence type="ECO:0000313" key="8">
    <source>
        <dbReference type="Proteomes" id="UP000327044"/>
    </source>
</evidence>
<dbReference type="Gene3D" id="3.10.129.10">
    <property type="entry name" value="Hotdog Thioesterase"/>
    <property type="match status" value="2"/>
</dbReference>
<reference evidence="7" key="3">
    <citation type="submission" date="2019-08" db="EMBL/GenBank/DDBJ databases">
        <authorList>
            <consortium name="Photinus pyralis genome working group"/>
            <person name="Fallon T.R."/>
            <person name="Sander Lower S.E."/>
            <person name="Weng J.-K."/>
        </authorList>
    </citation>
    <scope>NUCLEOTIDE SEQUENCE</scope>
    <source>
        <strain evidence="7">1611_PpyrPB1</strain>
        <tissue evidence="7">Whole body</tissue>
    </source>
</reference>
<dbReference type="InParanoid" id="A0A1Y1NCU0"/>
<evidence type="ECO:0000256" key="2">
    <source>
        <dbReference type="ARBA" id="ARBA00022737"/>
    </source>
</evidence>
<protein>
    <recommendedName>
        <fullName evidence="5">HotDog ACOT-type domain-containing protein</fullName>
    </recommendedName>
</protein>
<dbReference type="PROSITE" id="PS51770">
    <property type="entry name" value="HOTDOG_ACOT"/>
    <property type="match status" value="2"/>
</dbReference>
<reference evidence="6" key="1">
    <citation type="journal article" date="2016" name="Sci. Rep.">
        <title>Molecular characterization of firefly nuptial gifts: a multi-omics approach sheds light on postcopulatory sexual selection.</title>
        <authorList>
            <person name="Al-Wathiqui N."/>
            <person name="Fallon T.R."/>
            <person name="South A."/>
            <person name="Weng J.K."/>
            <person name="Lewis S.M."/>
        </authorList>
    </citation>
    <scope>NUCLEOTIDE SEQUENCE</scope>
</reference>
<sequence length="459" mass="52713">MSLNVLRRLCYARDVCRQYTLNNCFKSRQWKFYYTGSRHDPNAQLATAGTIQHLKEELAAWMGVECGYKPLNQTISRTHLLQYLPTKQKELPDRTMSDSFVSALIPLSSDLELQDKYVSFLGHVRVGRLLEDMDIFAVYVAQKHILNPKQPKEKHSPYSLVTALVDKIDFTDYLPKPNEDIRLSGHVSWVGTSSMEVVVWLEQKSHGVWRKLTRALFLIAARDPMAQKAAVINPLIATTDEEREILAGGETRKKQRKLEQSQHLTKVIPDAEEQSIIHGLFVRSVDEVSLKSRKLPAGCVWMEDCTLSNIIFSHPEDRNLHHKVFGGFLMRQAMELSWALGYIFSKYRPALKSISNISFNRPVDVSSLIRMHAYVVFTQLQYIQVTVYAECWDSGSGMTATSNTFHFTYEVPDQVPEVFPRSYQDAMMYIDGRRHFYNVMTSNDNVNDYVHAKNTDGTK</sequence>
<dbReference type="PANTHER" id="PTHR12655">
    <property type="entry name" value="ACYL-COA THIOESTERASE"/>
    <property type="match status" value="1"/>
</dbReference>
<proteinExistence type="inferred from homology"/>
<dbReference type="InterPro" id="IPR029069">
    <property type="entry name" value="HotDog_dom_sf"/>
</dbReference>
<keyword evidence="2" id="KW-0677">Repeat</keyword>
<evidence type="ECO:0000256" key="4">
    <source>
        <dbReference type="ARBA" id="ARBA00022946"/>
    </source>
</evidence>
<dbReference type="GO" id="GO:0047617">
    <property type="term" value="F:fatty acyl-CoA hydrolase activity"/>
    <property type="evidence" value="ECO:0007669"/>
    <property type="project" value="TreeGrafter"/>
</dbReference>
<dbReference type="FunFam" id="3.10.129.10:FF:000051">
    <property type="entry name" value="Acyl-coa thioesterase"/>
    <property type="match status" value="1"/>
</dbReference>
<dbReference type="EMBL" id="VVIM01000006">
    <property type="protein sequence ID" value="KAB0798134.1"/>
    <property type="molecule type" value="Genomic_DNA"/>
</dbReference>
<evidence type="ECO:0000256" key="1">
    <source>
        <dbReference type="ARBA" id="ARBA00010458"/>
    </source>
</evidence>
<dbReference type="FunCoup" id="A0A1Y1NCU0">
    <property type="interactions" value="419"/>
</dbReference>
<gene>
    <name evidence="7" type="ORF">PPYR_09127</name>
</gene>
<dbReference type="CDD" id="cd03442">
    <property type="entry name" value="BFIT_BACH"/>
    <property type="match status" value="2"/>
</dbReference>
<keyword evidence="8" id="KW-1185">Reference proteome</keyword>
<evidence type="ECO:0000313" key="7">
    <source>
        <dbReference type="EMBL" id="KAB0798134.1"/>
    </source>
</evidence>